<dbReference type="InterPro" id="IPR039448">
    <property type="entry name" value="Beta_helix"/>
</dbReference>
<dbReference type="AlphaFoldDB" id="X1KAB1"/>
<comment type="caution">
    <text evidence="2">The sequence shown here is derived from an EMBL/GenBank/DDBJ whole genome shotgun (WGS) entry which is preliminary data.</text>
</comment>
<dbReference type="InterPro" id="IPR006626">
    <property type="entry name" value="PbH1"/>
</dbReference>
<feature type="non-terminal residue" evidence="2">
    <location>
        <position position="259"/>
    </location>
</feature>
<dbReference type="Gene3D" id="2.160.20.10">
    <property type="entry name" value="Single-stranded right-handed beta-helix, Pectin lyase-like"/>
    <property type="match status" value="1"/>
</dbReference>
<name>X1KAB1_9ZZZZ</name>
<dbReference type="NCBIfam" id="TIGR03804">
    <property type="entry name" value="para_beta_helix"/>
    <property type="match status" value="1"/>
</dbReference>
<reference evidence="2" key="1">
    <citation type="journal article" date="2014" name="Front. Microbiol.">
        <title>High frequency of phylogenetically diverse reductive dehalogenase-homologous genes in deep subseafloor sedimentary metagenomes.</title>
        <authorList>
            <person name="Kawai M."/>
            <person name="Futagami T."/>
            <person name="Toyoda A."/>
            <person name="Takaki Y."/>
            <person name="Nishi S."/>
            <person name="Hori S."/>
            <person name="Arai W."/>
            <person name="Tsubouchi T."/>
            <person name="Morono Y."/>
            <person name="Uchiyama I."/>
            <person name="Ito T."/>
            <person name="Fujiyama A."/>
            <person name="Inagaki F."/>
            <person name="Takami H."/>
        </authorList>
    </citation>
    <scope>NUCLEOTIDE SEQUENCE</scope>
    <source>
        <strain evidence="2">Expedition CK06-06</strain>
    </source>
</reference>
<gene>
    <name evidence="2" type="ORF">S06H3_21202</name>
</gene>
<feature type="domain" description="Right handed beta helix" evidence="1">
    <location>
        <begin position="78"/>
        <end position="188"/>
    </location>
</feature>
<dbReference type="SUPFAM" id="SSF51126">
    <property type="entry name" value="Pectin lyase-like"/>
    <property type="match status" value="1"/>
</dbReference>
<protein>
    <recommendedName>
        <fullName evidence="1">Right handed beta helix domain-containing protein</fullName>
    </recommendedName>
</protein>
<evidence type="ECO:0000259" key="1">
    <source>
        <dbReference type="Pfam" id="PF13229"/>
    </source>
</evidence>
<dbReference type="EMBL" id="BARV01011100">
    <property type="protein sequence ID" value="GAI03957.1"/>
    <property type="molecule type" value="Genomic_DNA"/>
</dbReference>
<dbReference type="InterPro" id="IPR011050">
    <property type="entry name" value="Pectin_lyase_fold/virulence"/>
</dbReference>
<accession>X1KAB1</accession>
<proteinExistence type="predicted"/>
<feature type="non-terminal residue" evidence="2">
    <location>
        <position position="1"/>
    </location>
</feature>
<sequence length="259" mass="28452">GTYYENVIVHKAIDLVGEDAATTIIDGMHIDDPLWINTLSVDVYGFTVTNSPEDGWSQGICVVDKKWHGPGDPYITLTDITISGCIVEYNDCGIRLSNTRNVEIADCIIRNNSGLSVYNIYSSQVRIHHCTVENNGNGFPGGITICKDPDLGDSEYIEVFNCTITGNVFAGILIEGGSYHVHVHHNEICRNPEKGIFVSSSGGPTRDIFIHDNDIFENRGGICLQDCIRSVNIQKNRISSSTKGVYLLRSSINKIIGNI</sequence>
<dbReference type="InterPro" id="IPR012334">
    <property type="entry name" value="Pectin_lyas_fold"/>
</dbReference>
<organism evidence="2">
    <name type="scientific">marine sediment metagenome</name>
    <dbReference type="NCBI Taxonomy" id="412755"/>
    <lineage>
        <taxon>unclassified sequences</taxon>
        <taxon>metagenomes</taxon>
        <taxon>ecological metagenomes</taxon>
    </lineage>
</organism>
<dbReference type="Pfam" id="PF13229">
    <property type="entry name" value="Beta_helix"/>
    <property type="match status" value="1"/>
</dbReference>
<dbReference type="InterPro" id="IPR022441">
    <property type="entry name" value="Para_beta_helix_rpt-2"/>
</dbReference>
<dbReference type="SMART" id="SM00710">
    <property type="entry name" value="PbH1"/>
    <property type="match status" value="8"/>
</dbReference>
<evidence type="ECO:0000313" key="2">
    <source>
        <dbReference type="EMBL" id="GAI03957.1"/>
    </source>
</evidence>